<dbReference type="InterPro" id="IPR000014">
    <property type="entry name" value="PAS"/>
</dbReference>
<keyword evidence="12 13" id="KW-0472">Membrane</keyword>
<dbReference type="Proteomes" id="UP001221411">
    <property type="component" value="Unassembled WGS sequence"/>
</dbReference>
<dbReference type="PANTHER" id="PTHR42878">
    <property type="entry name" value="TWO-COMPONENT HISTIDINE KINASE"/>
    <property type="match status" value="1"/>
</dbReference>
<dbReference type="InterPro" id="IPR035965">
    <property type="entry name" value="PAS-like_dom_sf"/>
</dbReference>
<dbReference type="CDD" id="cd06225">
    <property type="entry name" value="HAMP"/>
    <property type="match status" value="1"/>
</dbReference>
<dbReference type="InterPro" id="IPR005467">
    <property type="entry name" value="His_kinase_dom"/>
</dbReference>
<dbReference type="CDD" id="cd00130">
    <property type="entry name" value="PAS"/>
    <property type="match status" value="1"/>
</dbReference>
<dbReference type="SUPFAM" id="SSF55785">
    <property type="entry name" value="PYP-like sensor domain (PAS domain)"/>
    <property type="match status" value="1"/>
</dbReference>
<dbReference type="Gene3D" id="1.10.287.130">
    <property type="match status" value="1"/>
</dbReference>
<dbReference type="InterPro" id="IPR036890">
    <property type="entry name" value="HATPase_C_sf"/>
</dbReference>
<dbReference type="EMBL" id="JAQNDO010000001">
    <property type="protein sequence ID" value="MDC0746938.1"/>
    <property type="molecule type" value="Genomic_DNA"/>
</dbReference>
<dbReference type="SMART" id="SM00304">
    <property type="entry name" value="HAMP"/>
    <property type="match status" value="1"/>
</dbReference>
<proteinExistence type="predicted"/>
<keyword evidence="8" id="KW-0418">Kinase</keyword>
<dbReference type="Pfam" id="PF08448">
    <property type="entry name" value="PAS_4"/>
    <property type="match status" value="1"/>
</dbReference>
<comment type="subcellular location">
    <subcellularLocation>
        <location evidence="2">Membrane</location>
        <topology evidence="2">Multi-pass membrane protein</topology>
    </subcellularLocation>
</comment>
<evidence type="ECO:0000256" key="9">
    <source>
        <dbReference type="ARBA" id="ARBA00022840"/>
    </source>
</evidence>
<dbReference type="RefSeq" id="WP_271925304.1">
    <property type="nucleotide sequence ID" value="NZ_JAQNDO010000001.1"/>
</dbReference>
<evidence type="ECO:0000256" key="1">
    <source>
        <dbReference type="ARBA" id="ARBA00000085"/>
    </source>
</evidence>
<keyword evidence="7" id="KW-0547">Nucleotide-binding</keyword>
<keyword evidence="4" id="KW-0597">Phosphoprotein</keyword>
<keyword evidence="10 13" id="KW-1133">Transmembrane helix</keyword>
<evidence type="ECO:0000256" key="2">
    <source>
        <dbReference type="ARBA" id="ARBA00004141"/>
    </source>
</evidence>
<dbReference type="SUPFAM" id="SSF47384">
    <property type="entry name" value="Homodimeric domain of signal transducing histidine kinase"/>
    <property type="match status" value="1"/>
</dbReference>
<evidence type="ECO:0000256" key="8">
    <source>
        <dbReference type="ARBA" id="ARBA00022777"/>
    </source>
</evidence>
<keyword evidence="6 13" id="KW-0812">Transmembrane</keyword>
<accession>A0ABT5EYN4</accession>
<organism evidence="16 17">
    <name type="scientific">Polyangium mundeleinium</name>
    <dbReference type="NCBI Taxonomy" id="2995306"/>
    <lineage>
        <taxon>Bacteria</taxon>
        <taxon>Pseudomonadati</taxon>
        <taxon>Myxococcota</taxon>
        <taxon>Polyangia</taxon>
        <taxon>Polyangiales</taxon>
        <taxon>Polyangiaceae</taxon>
        <taxon>Polyangium</taxon>
    </lineage>
</organism>
<dbReference type="InterPro" id="IPR013656">
    <property type="entry name" value="PAS_4"/>
</dbReference>
<evidence type="ECO:0000256" key="13">
    <source>
        <dbReference type="SAM" id="Phobius"/>
    </source>
</evidence>
<dbReference type="CDD" id="cd00082">
    <property type="entry name" value="HisKA"/>
    <property type="match status" value="1"/>
</dbReference>
<keyword evidence="11" id="KW-0902">Two-component regulatory system</keyword>
<dbReference type="Gene3D" id="3.30.565.10">
    <property type="entry name" value="Histidine kinase-like ATPase, C-terminal domain"/>
    <property type="match status" value="1"/>
</dbReference>
<dbReference type="PRINTS" id="PR00344">
    <property type="entry name" value="BCTRLSENSOR"/>
</dbReference>
<feature type="domain" description="Histidine kinase" evidence="14">
    <location>
        <begin position="384"/>
        <end position="603"/>
    </location>
</feature>
<evidence type="ECO:0000256" key="11">
    <source>
        <dbReference type="ARBA" id="ARBA00023012"/>
    </source>
</evidence>
<evidence type="ECO:0000259" key="15">
    <source>
        <dbReference type="PROSITE" id="PS50885"/>
    </source>
</evidence>
<evidence type="ECO:0000256" key="6">
    <source>
        <dbReference type="ARBA" id="ARBA00022692"/>
    </source>
</evidence>
<dbReference type="Pfam" id="PF00512">
    <property type="entry name" value="HisKA"/>
    <property type="match status" value="1"/>
</dbReference>
<dbReference type="InterPro" id="IPR050351">
    <property type="entry name" value="BphY/WalK/GraS-like"/>
</dbReference>
<evidence type="ECO:0000256" key="5">
    <source>
        <dbReference type="ARBA" id="ARBA00022679"/>
    </source>
</evidence>
<reference evidence="16 17" key="1">
    <citation type="submission" date="2022-11" db="EMBL/GenBank/DDBJ databases">
        <title>Minimal conservation of predation-associated metabolite biosynthetic gene clusters underscores biosynthetic potential of Myxococcota including descriptions for ten novel species: Archangium lansinium sp. nov., Myxococcus landrumus sp. nov., Nannocystis bai.</title>
        <authorList>
            <person name="Ahearne A."/>
            <person name="Stevens C."/>
            <person name="Dowd S."/>
        </authorList>
    </citation>
    <scope>NUCLEOTIDE SEQUENCE [LARGE SCALE GENOMIC DNA]</scope>
    <source>
        <strain evidence="16 17">RJM3</strain>
    </source>
</reference>
<evidence type="ECO:0000256" key="12">
    <source>
        <dbReference type="ARBA" id="ARBA00023136"/>
    </source>
</evidence>
<feature type="transmembrane region" description="Helical" evidence="13">
    <location>
        <begin position="176"/>
        <end position="200"/>
    </location>
</feature>
<dbReference type="GO" id="GO:0005524">
    <property type="term" value="F:ATP binding"/>
    <property type="evidence" value="ECO:0007669"/>
    <property type="project" value="UniProtKB-KW"/>
</dbReference>
<evidence type="ECO:0000256" key="4">
    <source>
        <dbReference type="ARBA" id="ARBA00022553"/>
    </source>
</evidence>
<evidence type="ECO:0000313" key="17">
    <source>
        <dbReference type="Proteomes" id="UP001221411"/>
    </source>
</evidence>
<dbReference type="Gene3D" id="6.10.340.10">
    <property type="match status" value="1"/>
</dbReference>
<dbReference type="SMART" id="SM00387">
    <property type="entry name" value="HATPase_c"/>
    <property type="match status" value="1"/>
</dbReference>
<name>A0ABT5EYN4_9BACT</name>
<dbReference type="SMART" id="SM00388">
    <property type="entry name" value="HisKA"/>
    <property type="match status" value="1"/>
</dbReference>
<dbReference type="InterPro" id="IPR003661">
    <property type="entry name" value="HisK_dim/P_dom"/>
</dbReference>
<evidence type="ECO:0000256" key="3">
    <source>
        <dbReference type="ARBA" id="ARBA00012438"/>
    </source>
</evidence>
<dbReference type="SUPFAM" id="SSF158472">
    <property type="entry name" value="HAMP domain-like"/>
    <property type="match status" value="1"/>
</dbReference>
<sequence>MIGRLGIRAKLILASVVLMLLAGLAIERFGSRSLEALMIERTMVQLTGELRLCEDIVRRRCEHSPCAEGATLDALSDELGTLAGGRITLIAPGGAVLGDSELTHDEVLRTENHAAREEIASALATGTGSALRYSGTLGQRMIYAARRYPKPEHGVSVVRIAVPLTGVDAAIGSARIFLLVGIAVAIAAAVAMSAFGTYLLTRPVRSLTEAALAMAGGNLAIHAPAQGTDETAQLGRALNRLSSELLAAIEELRDERDLLASILDGMNEGVLVTDGDARIVLANRALRGMTLVGEGTIGKSVIEVIRNASLQEALDRAAAGSEAVVREVELSGLLPRKLLVRVSKLPTRKDRDRQTTNDRGLIAVFHDVTDLRRLETIRTDFVANVSHELRTPVTAISTAAETLLAGALAEPEEAAEFVDVIDRHAKRLRQLVDDLLDLSKIESKNYRLKLVEQDVIPAVTHVARLLDEAARRRKVEVRVERPESPLPARIDRRAMEQVLMNLCDNATKYAGEGAHVVVTARPKAGGGVELSVKDDGPGIPPAHLGRIFERFYRVDAGRSRDLGGTGLGLSIVKHLVELMNGTIDVESELGKGSTFTVRLPPTGERASRDRM</sequence>
<dbReference type="SUPFAM" id="SSF55874">
    <property type="entry name" value="ATPase domain of HSP90 chaperone/DNA topoisomerase II/histidine kinase"/>
    <property type="match status" value="1"/>
</dbReference>
<dbReference type="CDD" id="cd00075">
    <property type="entry name" value="HATPase"/>
    <property type="match status" value="1"/>
</dbReference>
<dbReference type="PROSITE" id="PS50885">
    <property type="entry name" value="HAMP"/>
    <property type="match status" value="1"/>
</dbReference>
<dbReference type="Gene3D" id="3.30.450.20">
    <property type="entry name" value="PAS domain"/>
    <property type="match status" value="1"/>
</dbReference>
<keyword evidence="17" id="KW-1185">Reference proteome</keyword>
<dbReference type="InterPro" id="IPR003594">
    <property type="entry name" value="HATPase_dom"/>
</dbReference>
<evidence type="ECO:0000259" key="14">
    <source>
        <dbReference type="PROSITE" id="PS50109"/>
    </source>
</evidence>
<evidence type="ECO:0000256" key="10">
    <source>
        <dbReference type="ARBA" id="ARBA00022989"/>
    </source>
</evidence>
<dbReference type="Pfam" id="PF02518">
    <property type="entry name" value="HATPase_c"/>
    <property type="match status" value="1"/>
</dbReference>
<dbReference type="PANTHER" id="PTHR42878:SF7">
    <property type="entry name" value="SENSOR HISTIDINE KINASE GLRK"/>
    <property type="match status" value="1"/>
</dbReference>
<gene>
    <name evidence="16" type="ORF">POL67_36760</name>
</gene>
<dbReference type="InterPro" id="IPR003660">
    <property type="entry name" value="HAMP_dom"/>
</dbReference>
<dbReference type="InterPro" id="IPR036097">
    <property type="entry name" value="HisK_dim/P_sf"/>
</dbReference>
<comment type="caution">
    <text evidence="16">The sequence shown here is derived from an EMBL/GenBank/DDBJ whole genome shotgun (WGS) entry which is preliminary data.</text>
</comment>
<feature type="domain" description="HAMP" evidence="15">
    <location>
        <begin position="198"/>
        <end position="250"/>
    </location>
</feature>
<dbReference type="PROSITE" id="PS50109">
    <property type="entry name" value="HIS_KIN"/>
    <property type="match status" value="1"/>
</dbReference>
<comment type="catalytic activity">
    <reaction evidence="1">
        <text>ATP + protein L-histidine = ADP + protein N-phospho-L-histidine.</text>
        <dbReference type="EC" id="2.7.13.3"/>
    </reaction>
</comment>
<evidence type="ECO:0000256" key="7">
    <source>
        <dbReference type="ARBA" id="ARBA00022741"/>
    </source>
</evidence>
<dbReference type="EC" id="2.7.13.3" evidence="3"/>
<dbReference type="InterPro" id="IPR004358">
    <property type="entry name" value="Sig_transdc_His_kin-like_C"/>
</dbReference>
<dbReference type="Pfam" id="PF00672">
    <property type="entry name" value="HAMP"/>
    <property type="match status" value="1"/>
</dbReference>
<evidence type="ECO:0000313" key="16">
    <source>
        <dbReference type="EMBL" id="MDC0746938.1"/>
    </source>
</evidence>
<dbReference type="SMART" id="SM00091">
    <property type="entry name" value="PAS"/>
    <property type="match status" value="1"/>
</dbReference>
<keyword evidence="9 16" id="KW-0067">ATP-binding</keyword>
<protein>
    <recommendedName>
        <fullName evidence="3">histidine kinase</fullName>
        <ecNumber evidence="3">2.7.13.3</ecNumber>
    </recommendedName>
</protein>
<keyword evidence="5" id="KW-0808">Transferase</keyword>